<evidence type="ECO:0000313" key="1">
    <source>
        <dbReference type="EMBL" id="CDO53184.1"/>
    </source>
</evidence>
<dbReference type="GO" id="GO:0033617">
    <property type="term" value="P:mitochondrial respiratory chain complex IV assembly"/>
    <property type="evidence" value="ECO:0007669"/>
    <property type="project" value="InterPro"/>
</dbReference>
<protein>
    <submittedName>
        <fullName evidence="1">Similar to Saccharomyces cerevisiae YIL157C COA1 Mitochondrial inner membrane protein required for assembly of the cytochrome c oxidase complex (Complex IV)</fullName>
    </submittedName>
</protein>
<dbReference type="AlphaFoldDB" id="A0A0J9X7J3"/>
<dbReference type="EMBL" id="CCBN010000004">
    <property type="protein sequence ID" value="CDO53184.1"/>
    <property type="molecule type" value="Genomic_DNA"/>
</dbReference>
<dbReference type="GO" id="GO:0005743">
    <property type="term" value="C:mitochondrial inner membrane"/>
    <property type="evidence" value="ECO:0007669"/>
    <property type="project" value="TreeGrafter"/>
</dbReference>
<gene>
    <name evidence="1" type="ORF">BN980_GECA04s05730g</name>
</gene>
<dbReference type="PANTHER" id="PTHR28523:SF1">
    <property type="entry name" value="CYTOCHROME C OXIDASE ASSEMBLY FACTOR 1"/>
    <property type="match status" value="1"/>
</dbReference>
<dbReference type="OrthoDB" id="2100652at2759"/>
<keyword evidence="2" id="KW-1185">Reference proteome</keyword>
<dbReference type="Pfam" id="PF08695">
    <property type="entry name" value="Coa1"/>
    <property type="match status" value="1"/>
</dbReference>
<proteinExistence type="predicted"/>
<sequence length="226" mass="25572">MLRNQAYRNLSRAIPCQAQITRQLFQHQPVLLSGLRRQYASASTHPATDPPTAEELKNNHDYFFDKDGKRRVTVDFEYPDPMKDQRLARKAFGAFCVIMAITLGGIIKYEDANSPVVTSTLYTLRRSQIAREELGDNISFSSLFPWISGSLSTAHGNVTFWYNASGTKNDAVVKFSSIRDPVTKKFSVHEWSITPTGKPKISLLEEDFQPFIPAKNEEATSRHKSQ</sequence>
<comment type="caution">
    <text evidence="1">The sequence shown here is derived from an EMBL/GenBank/DDBJ whole genome shotgun (WGS) entry which is preliminary data.</text>
</comment>
<dbReference type="InterPro" id="IPR014807">
    <property type="entry name" value="Coa1"/>
</dbReference>
<name>A0A0J9X7J3_GEOCN</name>
<dbReference type="Proteomes" id="UP000242525">
    <property type="component" value="Unassembled WGS sequence"/>
</dbReference>
<reference evidence="1" key="1">
    <citation type="submission" date="2014-03" db="EMBL/GenBank/DDBJ databases">
        <authorList>
            <person name="Casaregola S."/>
        </authorList>
    </citation>
    <scope>NUCLEOTIDE SEQUENCE [LARGE SCALE GENOMIC DNA]</scope>
    <source>
        <strain evidence="1">CLIB 918</strain>
    </source>
</reference>
<dbReference type="PANTHER" id="PTHR28523">
    <property type="entry name" value="CYTOCHROME C OXIDASE ASSEMBLY FACTOR 1"/>
    <property type="match status" value="1"/>
</dbReference>
<dbReference type="InterPro" id="IPR042432">
    <property type="entry name" value="Coa1_fungi"/>
</dbReference>
<dbReference type="STRING" id="1173061.A0A0J9X7J3"/>
<accession>A0A0J9X7J3</accession>
<organism evidence="1 2">
    <name type="scientific">Geotrichum candidum</name>
    <name type="common">Oospora lactis</name>
    <name type="synonym">Dipodascus geotrichum</name>
    <dbReference type="NCBI Taxonomy" id="1173061"/>
    <lineage>
        <taxon>Eukaryota</taxon>
        <taxon>Fungi</taxon>
        <taxon>Dikarya</taxon>
        <taxon>Ascomycota</taxon>
        <taxon>Saccharomycotina</taxon>
        <taxon>Dipodascomycetes</taxon>
        <taxon>Dipodascales</taxon>
        <taxon>Dipodascaceae</taxon>
        <taxon>Geotrichum</taxon>
    </lineage>
</organism>
<evidence type="ECO:0000313" key="2">
    <source>
        <dbReference type="Proteomes" id="UP000242525"/>
    </source>
</evidence>